<dbReference type="SUPFAM" id="SSF48452">
    <property type="entry name" value="TPR-like"/>
    <property type="match status" value="1"/>
</dbReference>
<gene>
    <name evidence="2" type="ORF">SAMN02745178_01504</name>
</gene>
<dbReference type="GO" id="GO:0006355">
    <property type="term" value="P:regulation of DNA-templated transcription"/>
    <property type="evidence" value="ECO:0007669"/>
    <property type="project" value="InterPro"/>
</dbReference>
<protein>
    <submittedName>
        <fullName evidence="2">Transcriptional regulatory protein, C terminal</fullName>
    </submittedName>
</protein>
<sequence>MGIRAERMTRMATIEIKMLGGFEIRVNGKPVLAQLAQSRKATALVQYLVLRRGERVSHKVLTDTLWAGERSTNPDMALRAILHRFRLMIDAEGLDEMKDCIVTSRGYYQWNPHLDCSVDVFEVNDLSELARKEGDAEKRSRIYEQIVNLYDGRLLPQSASEPWVESVSVRLHGQYRTAILNLLELCKKWGESTRIVTLCTRALELDPYEERLYLEKIVALETLGRHEEAEDLARRGSAMGCLHHAIEPGRAGSAYRQMRQADRNMESEVSKLISALPDTEDTGACICDFETFKEIYRVQRGVQVRYGLQVFLAILTVAPSQNTDAAETALMVEQLGDLIHTNLRQCDVAARYTDMQYVVMLSGSTAESGTGPLERIKAAFYRIPAHGRYLLSYSLYVPEAKADSGRVRRRKKTAKKEK</sequence>
<keyword evidence="3" id="KW-1185">Reference proteome</keyword>
<dbReference type="GO" id="GO:0003677">
    <property type="term" value="F:DNA binding"/>
    <property type="evidence" value="ECO:0007669"/>
    <property type="project" value="InterPro"/>
</dbReference>
<dbReference type="Gene3D" id="1.25.40.10">
    <property type="entry name" value="Tetratricopeptide repeat domain"/>
    <property type="match status" value="1"/>
</dbReference>
<feature type="domain" description="Bacterial transcriptional activator" evidence="1">
    <location>
        <begin position="118"/>
        <end position="247"/>
    </location>
</feature>
<reference evidence="2 3" key="1">
    <citation type="submission" date="2017-02" db="EMBL/GenBank/DDBJ databases">
        <authorList>
            <person name="Peterson S.W."/>
        </authorList>
    </citation>
    <scope>NUCLEOTIDE SEQUENCE [LARGE SCALE GENOMIC DNA]</scope>
    <source>
        <strain evidence="2 3">ATCC 27749</strain>
    </source>
</reference>
<dbReference type="Pfam" id="PF03704">
    <property type="entry name" value="BTAD"/>
    <property type="match status" value="1"/>
</dbReference>
<dbReference type="InterPro" id="IPR016032">
    <property type="entry name" value="Sig_transdc_resp-reg_C-effctor"/>
</dbReference>
<dbReference type="AlphaFoldDB" id="A0A1T4X682"/>
<accession>A0A1T4X682</accession>
<dbReference type="SMART" id="SM01043">
    <property type="entry name" value="BTAD"/>
    <property type="match status" value="1"/>
</dbReference>
<dbReference type="STRING" id="745368.SAMN02745178_01504"/>
<organism evidence="2 3">
    <name type="scientific">Gemmiger formicilis</name>
    <dbReference type="NCBI Taxonomy" id="745368"/>
    <lineage>
        <taxon>Bacteria</taxon>
        <taxon>Bacillati</taxon>
        <taxon>Bacillota</taxon>
        <taxon>Clostridia</taxon>
        <taxon>Eubacteriales</taxon>
        <taxon>Gemmiger</taxon>
    </lineage>
</organism>
<evidence type="ECO:0000313" key="2">
    <source>
        <dbReference type="EMBL" id="SKA85102.1"/>
    </source>
</evidence>
<dbReference type="Gene3D" id="1.10.10.10">
    <property type="entry name" value="Winged helix-like DNA-binding domain superfamily/Winged helix DNA-binding domain"/>
    <property type="match status" value="1"/>
</dbReference>
<proteinExistence type="predicted"/>
<dbReference type="InterPro" id="IPR051677">
    <property type="entry name" value="AfsR-DnrI-RedD_regulator"/>
</dbReference>
<dbReference type="InterPro" id="IPR036388">
    <property type="entry name" value="WH-like_DNA-bd_sf"/>
</dbReference>
<dbReference type="SUPFAM" id="SSF46894">
    <property type="entry name" value="C-terminal effector domain of the bipartite response regulators"/>
    <property type="match status" value="1"/>
</dbReference>
<dbReference type="EMBL" id="FUYF01000006">
    <property type="protein sequence ID" value="SKA85102.1"/>
    <property type="molecule type" value="Genomic_DNA"/>
</dbReference>
<evidence type="ECO:0000259" key="1">
    <source>
        <dbReference type="SMART" id="SM01043"/>
    </source>
</evidence>
<dbReference type="Proteomes" id="UP000190286">
    <property type="component" value="Unassembled WGS sequence"/>
</dbReference>
<dbReference type="InterPro" id="IPR011990">
    <property type="entry name" value="TPR-like_helical_dom_sf"/>
</dbReference>
<dbReference type="PANTHER" id="PTHR35807">
    <property type="entry name" value="TRANSCRIPTIONAL REGULATOR REDD-RELATED"/>
    <property type="match status" value="1"/>
</dbReference>
<name>A0A1T4X682_9FIRM</name>
<dbReference type="InterPro" id="IPR005158">
    <property type="entry name" value="BTAD"/>
</dbReference>
<evidence type="ECO:0000313" key="3">
    <source>
        <dbReference type="Proteomes" id="UP000190286"/>
    </source>
</evidence>